<organism evidence="2 3">
    <name type="scientific">Aedes aegypti</name>
    <name type="common">Yellowfever mosquito</name>
    <name type="synonym">Culex aegypti</name>
    <dbReference type="NCBI Taxonomy" id="7159"/>
    <lineage>
        <taxon>Eukaryota</taxon>
        <taxon>Metazoa</taxon>
        <taxon>Ecdysozoa</taxon>
        <taxon>Arthropoda</taxon>
        <taxon>Hexapoda</taxon>
        <taxon>Insecta</taxon>
        <taxon>Pterygota</taxon>
        <taxon>Neoptera</taxon>
        <taxon>Endopterygota</taxon>
        <taxon>Diptera</taxon>
        <taxon>Nematocera</taxon>
        <taxon>Culicoidea</taxon>
        <taxon>Culicidae</taxon>
        <taxon>Culicinae</taxon>
        <taxon>Aedini</taxon>
        <taxon>Aedes</taxon>
        <taxon>Stegomyia</taxon>
    </lineage>
</organism>
<name>Q17E17_AEDAE</name>
<evidence type="ECO:0000313" key="2">
    <source>
        <dbReference type="EMBL" id="EAT44682.1"/>
    </source>
</evidence>
<dbReference type="HOGENOM" id="CLU_2869469_0_0_1"/>
<dbReference type="EMBL" id="CH477288">
    <property type="protein sequence ID" value="EAT44682.1"/>
    <property type="molecule type" value="Genomic_DNA"/>
</dbReference>
<reference evidence="2" key="1">
    <citation type="submission" date="2005-10" db="EMBL/GenBank/DDBJ databases">
        <authorList>
            <person name="Loftus B.J."/>
            <person name="Nene V.M."/>
            <person name="Hannick L.I."/>
            <person name="Bidwell S."/>
            <person name="Haas B."/>
            <person name="Amedeo P."/>
            <person name="Orvis J."/>
            <person name="Wortman J.R."/>
            <person name="White O.R."/>
            <person name="Salzberg S."/>
            <person name="Shumway M."/>
            <person name="Koo H."/>
            <person name="Zhao Y."/>
            <person name="Holmes M."/>
            <person name="Miller J."/>
            <person name="Schatz M."/>
            <person name="Pop M."/>
            <person name="Pai G."/>
            <person name="Utterback T."/>
            <person name="Rogers Y.-H."/>
            <person name="Kravitz S."/>
            <person name="Fraser C.M."/>
        </authorList>
    </citation>
    <scope>NUCLEOTIDE SEQUENCE</scope>
    <source>
        <strain evidence="2">Liverpool</strain>
    </source>
</reference>
<feature type="region of interest" description="Disordered" evidence="1">
    <location>
        <begin position="1"/>
        <end position="64"/>
    </location>
</feature>
<dbReference type="eggNOG" id="ENOG502T4UG">
    <property type="taxonomic scope" value="Eukaryota"/>
</dbReference>
<dbReference type="PaxDb" id="7159-AAEL003982-PA"/>
<evidence type="ECO:0000313" key="3">
    <source>
        <dbReference type="Proteomes" id="UP000682892"/>
    </source>
</evidence>
<reference evidence="2" key="2">
    <citation type="journal article" date="2007" name="Science">
        <title>Genome sequence of Aedes aegypti, a major arbovirus vector.</title>
        <authorList>
            <person name="Nene V."/>
            <person name="Wortman J.R."/>
            <person name="Lawson D."/>
            <person name="Haas B."/>
            <person name="Kodira C."/>
            <person name="Tu Z.J."/>
            <person name="Loftus B."/>
            <person name="Xi Z."/>
            <person name="Megy K."/>
            <person name="Grabherr M."/>
            <person name="Ren Q."/>
            <person name="Zdobnov E.M."/>
            <person name="Lobo N.F."/>
            <person name="Campbell K.S."/>
            <person name="Brown S.E."/>
            <person name="Bonaldo M.F."/>
            <person name="Zhu J."/>
            <person name="Sinkins S.P."/>
            <person name="Hogenkamp D.G."/>
            <person name="Amedeo P."/>
            <person name="Arensburger P."/>
            <person name="Atkinson P.W."/>
            <person name="Bidwell S."/>
            <person name="Biedler J."/>
            <person name="Birney E."/>
            <person name="Bruggner R.V."/>
            <person name="Costas J."/>
            <person name="Coy M.R."/>
            <person name="Crabtree J."/>
            <person name="Crawford M."/>
            <person name="Debruyn B."/>
            <person name="Decaprio D."/>
            <person name="Eiglmeier K."/>
            <person name="Eisenstadt E."/>
            <person name="El-Dorry H."/>
            <person name="Gelbart W.M."/>
            <person name="Gomes S.L."/>
            <person name="Hammond M."/>
            <person name="Hannick L.I."/>
            <person name="Hogan J.R."/>
            <person name="Holmes M.H."/>
            <person name="Jaffe D."/>
            <person name="Johnston J.S."/>
            <person name="Kennedy R.C."/>
            <person name="Koo H."/>
            <person name="Kravitz S."/>
            <person name="Kriventseva E.V."/>
            <person name="Kulp D."/>
            <person name="Labutti K."/>
            <person name="Lee E."/>
            <person name="Li S."/>
            <person name="Lovin D.D."/>
            <person name="Mao C."/>
            <person name="Mauceli E."/>
            <person name="Menck C.F."/>
            <person name="Miller J.R."/>
            <person name="Montgomery P."/>
            <person name="Mori A."/>
            <person name="Nascimento A.L."/>
            <person name="Naveira H.F."/>
            <person name="Nusbaum C."/>
            <person name="O'leary S."/>
            <person name="Orvis J."/>
            <person name="Pertea M."/>
            <person name="Quesneville H."/>
            <person name="Reidenbach K.R."/>
            <person name="Rogers Y.H."/>
            <person name="Roth C.W."/>
            <person name="Schneider J.R."/>
            <person name="Schatz M."/>
            <person name="Shumway M."/>
            <person name="Stanke M."/>
            <person name="Stinson E.O."/>
            <person name="Tubio J.M."/>
            <person name="Vanzee J.P."/>
            <person name="Verjovski-Almeida S."/>
            <person name="Werner D."/>
            <person name="White O."/>
            <person name="Wyder S."/>
            <person name="Zeng Q."/>
            <person name="Zhao Q."/>
            <person name="Zhao Y."/>
            <person name="Hill C.A."/>
            <person name="Raikhel A.S."/>
            <person name="Soares M.B."/>
            <person name="Knudson D.L."/>
            <person name="Lee N.H."/>
            <person name="Galagan J."/>
            <person name="Salzberg S.L."/>
            <person name="Paulsen I.T."/>
            <person name="Dimopoulos G."/>
            <person name="Collins F.H."/>
            <person name="Birren B."/>
            <person name="Fraser-Liggett C.M."/>
            <person name="Severson D.W."/>
        </authorList>
    </citation>
    <scope>NUCLEOTIDE SEQUENCE [LARGE SCALE GENOMIC DNA]</scope>
    <source>
        <strain evidence="2">Liverpool</strain>
    </source>
</reference>
<feature type="compositionally biased region" description="Basic and acidic residues" evidence="1">
    <location>
        <begin position="11"/>
        <end position="21"/>
    </location>
</feature>
<dbReference type="Proteomes" id="UP000682892">
    <property type="component" value="Chromosome 1"/>
</dbReference>
<proteinExistence type="predicted"/>
<gene>
    <name evidence="2" type="ORF">AaeL_AAEL003982</name>
</gene>
<dbReference type="AlphaFoldDB" id="Q17E17"/>
<dbReference type="PhylomeDB" id="Q17E17"/>
<evidence type="ECO:0000256" key="1">
    <source>
        <dbReference type="SAM" id="MobiDB-lite"/>
    </source>
</evidence>
<reference evidence="2" key="3">
    <citation type="submission" date="2012-09" db="EMBL/GenBank/DDBJ databases">
        <authorList>
            <consortium name="VectorBase"/>
        </authorList>
    </citation>
    <scope>NUCLEOTIDE SEQUENCE</scope>
    <source>
        <strain evidence="2">Liverpool</strain>
    </source>
</reference>
<accession>Q17E17</accession>
<protein>
    <submittedName>
        <fullName evidence="2">AAEL003982-PA</fullName>
    </submittedName>
</protein>
<sequence>MPVSFPNLRRPKIEQTPRFDPEAPTFDVRGKPLQKAKHWSAPESFGSRAHFNTDTDPATLDIQV</sequence>